<protein>
    <submittedName>
        <fullName evidence="1">Uncharacterized protein</fullName>
    </submittedName>
</protein>
<comment type="caution">
    <text evidence="1">The sequence shown here is derived from an EMBL/GenBank/DDBJ whole genome shotgun (WGS) entry which is preliminary data.</text>
</comment>
<dbReference type="AlphaFoldDB" id="A0A0F9E848"/>
<gene>
    <name evidence="1" type="ORF">LCGC14_2185520</name>
</gene>
<sequence>MQKVPIVRGWFFKNPEATHRLYVWRPGSDDVKLIFAIDDESAARIAVQARIDYNEMTEQEALEHVEWHDLLVEVDPTSIFFQGEAPLWAGLRKLENVVG</sequence>
<dbReference type="EMBL" id="LAZR01028499">
    <property type="protein sequence ID" value="KKL62406.1"/>
    <property type="molecule type" value="Genomic_DNA"/>
</dbReference>
<name>A0A0F9E848_9ZZZZ</name>
<organism evidence="1">
    <name type="scientific">marine sediment metagenome</name>
    <dbReference type="NCBI Taxonomy" id="412755"/>
    <lineage>
        <taxon>unclassified sequences</taxon>
        <taxon>metagenomes</taxon>
        <taxon>ecological metagenomes</taxon>
    </lineage>
</organism>
<evidence type="ECO:0000313" key="1">
    <source>
        <dbReference type="EMBL" id="KKL62406.1"/>
    </source>
</evidence>
<proteinExistence type="predicted"/>
<accession>A0A0F9E848</accession>
<reference evidence="1" key="1">
    <citation type="journal article" date="2015" name="Nature">
        <title>Complex archaea that bridge the gap between prokaryotes and eukaryotes.</title>
        <authorList>
            <person name="Spang A."/>
            <person name="Saw J.H."/>
            <person name="Jorgensen S.L."/>
            <person name="Zaremba-Niedzwiedzka K."/>
            <person name="Martijn J."/>
            <person name="Lind A.E."/>
            <person name="van Eijk R."/>
            <person name="Schleper C."/>
            <person name="Guy L."/>
            <person name="Ettema T.J."/>
        </authorList>
    </citation>
    <scope>NUCLEOTIDE SEQUENCE</scope>
</reference>